<feature type="region of interest" description="Disordered" evidence="1">
    <location>
        <begin position="1"/>
        <end position="27"/>
    </location>
</feature>
<protein>
    <submittedName>
        <fullName evidence="2">Uncharacterized protein</fullName>
    </submittedName>
</protein>
<evidence type="ECO:0000313" key="2">
    <source>
        <dbReference type="EMBL" id="KAF9891762.1"/>
    </source>
</evidence>
<dbReference type="Proteomes" id="UP001194746">
    <property type="component" value="Unassembled WGS sequence"/>
</dbReference>
<organism evidence="2 3">
    <name type="scientific">Aspergillus nanangensis</name>
    <dbReference type="NCBI Taxonomy" id="2582783"/>
    <lineage>
        <taxon>Eukaryota</taxon>
        <taxon>Fungi</taxon>
        <taxon>Dikarya</taxon>
        <taxon>Ascomycota</taxon>
        <taxon>Pezizomycotina</taxon>
        <taxon>Eurotiomycetes</taxon>
        <taxon>Eurotiomycetidae</taxon>
        <taxon>Eurotiales</taxon>
        <taxon>Aspergillaceae</taxon>
        <taxon>Aspergillus</taxon>
        <taxon>Aspergillus subgen. Circumdati</taxon>
    </lineage>
</organism>
<keyword evidence="3" id="KW-1185">Reference proteome</keyword>
<gene>
    <name evidence="2" type="ORF">FE257_003243</name>
</gene>
<accession>A0AAD4GWD4</accession>
<evidence type="ECO:0000256" key="1">
    <source>
        <dbReference type="SAM" id="MobiDB-lite"/>
    </source>
</evidence>
<dbReference type="EMBL" id="VCAU01000016">
    <property type="protein sequence ID" value="KAF9891762.1"/>
    <property type="molecule type" value="Genomic_DNA"/>
</dbReference>
<name>A0AAD4GWD4_ASPNN</name>
<proteinExistence type="predicted"/>
<evidence type="ECO:0000313" key="3">
    <source>
        <dbReference type="Proteomes" id="UP001194746"/>
    </source>
</evidence>
<comment type="caution">
    <text evidence="2">The sequence shown here is derived from an EMBL/GenBank/DDBJ whole genome shotgun (WGS) entry which is preliminary data.</text>
</comment>
<sequence>MPGSILNLLKKSKDTNPQSPKDDSMSEITIVEKQTPTVVKPKRQKAHQDFNPADLCFGSCCRK</sequence>
<reference evidence="2" key="2">
    <citation type="submission" date="2020-02" db="EMBL/GenBank/DDBJ databases">
        <authorList>
            <person name="Gilchrist C.L.M."/>
            <person name="Chooi Y.-H."/>
        </authorList>
    </citation>
    <scope>NUCLEOTIDE SEQUENCE</scope>
    <source>
        <strain evidence="2">MST-FP2251</strain>
    </source>
</reference>
<dbReference type="AlphaFoldDB" id="A0AAD4GWD4"/>
<reference evidence="2" key="1">
    <citation type="journal article" date="2019" name="Beilstein J. Org. Chem.">
        <title>Nanangenines: drimane sesquiterpenoids as the dominant metabolite cohort of a novel Australian fungus, Aspergillus nanangensis.</title>
        <authorList>
            <person name="Lacey H.J."/>
            <person name="Gilchrist C.L.M."/>
            <person name="Crombie A."/>
            <person name="Kalaitzis J.A."/>
            <person name="Vuong D."/>
            <person name="Rutledge P.J."/>
            <person name="Turner P."/>
            <person name="Pitt J.I."/>
            <person name="Lacey E."/>
            <person name="Chooi Y.H."/>
            <person name="Piggott A.M."/>
        </authorList>
    </citation>
    <scope>NUCLEOTIDE SEQUENCE</scope>
    <source>
        <strain evidence="2">MST-FP2251</strain>
    </source>
</reference>